<evidence type="ECO:0000256" key="1">
    <source>
        <dbReference type="SAM" id="Phobius"/>
    </source>
</evidence>
<protein>
    <submittedName>
        <fullName evidence="2">Uncharacterized protein</fullName>
    </submittedName>
</protein>
<sequence>MIKKFSTPFLAFLQATGLVIYIGLISAFFTYAGQSLEHKVPQFFAPIIMLLLFIISAVLSASLVLGRAAVLFWDKKYKEAFSLVFWTVGWGIFYFLGIICYLSLY</sequence>
<keyword evidence="1" id="KW-0812">Transmembrane</keyword>
<feature type="transmembrane region" description="Helical" evidence="1">
    <location>
        <begin position="9"/>
        <end position="31"/>
    </location>
</feature>
<feature type="transmembrane region" description="Helical" evidence="1">
    <location>
        <begin position="80"/>
        <end position="104"/>
    </location>
</feature>
<proteinExistence type="predicted"/>
<accession>A0A3A4ZFS8</accession>
<name>A0A3A4ZFS8_UNCKA</name>
<dbReference type="AlphaFoldDB" id="A0A3A4ZFS8"/>
<evidence type="ECO:0000313" key="2">
    <source>
        <dbReference type="EMBL" id="RJR27892.1"/>
    </source>
</evidence>
<keyword evidence="1" id="KW-0472">Membrane</keyword>
<reference evidence="2 3" key="1">
    <citation type="journal article" date="2017" name="ISME J.">
        <title>Energy and carbon metabolisms in a deep terrestrial subsurface fluid microbial community.</title>
        <authorList>
            <person name="Momper L."/>
            <person name="Jungbluth S.P."/>
            <person name="Lee M.D."/>
            <person name="Amend J.P."/>
        </authorList>
    </citation>
    <scope>NUCLEOTIDE SEQUENCE [LARGE SCALE GENOMIC DNA]</scope>
    <source>
        <strain evidence="2">SURF_46</strain>
    </source>
</reference>
<keyword evidence="1" id="KW-1133">Transmembrane helix</keyword>
<comment type="caution">
    <text evidence="2">The sequence shown here is derived from an EMBL/GenBank/DDBJ whole genome shotgun (WGS) entry which is preliminary data.</text>
</comment>
<evidence type="ECO:0000313" key="3">
    <source>
        <dbReference type="Proteomes" id="UP000265540"/>
    </source>
</evidence>
<organism evidence="2 3">
    <name type="scientific">candidate division WWE3 bacterium</name>
    <dbReference type="NCBI Taxonomy" id="2053526"/>
    <lineage>
        <taxon>Bacteria</taxon>
        <taxon>Katanobacteria</taxon>
    </lineage>
</organism>
<dbReference type="EMBL" id="QZJF01000006">
    <property type="protein sequence ID" value="RJR27892.1"/>
    <property type="molecule type" value="Genomic_DNA"/>
</dbReference>
<gene>
    <name evidence="2" type="ORF">C4561_01235</name>
</gene>
<feature type="transmembrane region" description="Helical" evidence="1">
    <location>
        <begin position="43"/>
        <end position="73"/>
    </location>
</feature>
<dbReference type="Proteomes" id="UP000265540">
    <property type="component" value="Unassembled WGS sequence"/>
</dbReference>